<comment type="caution">
    <text evidence="2">The sequence shown here is derived from an EMBL/GenBank/DDBJ whole genome shotgun (WGS) entry which is preliminary data.</text>
</comment>
<keyword evidence="1" id="KW-1133">Transmembrane helix</keyword>
<dbReference type="Gene3D" id="3.40.50.1820">
    <property type="entry name" value="alpha/beta hydrolase"/>
    <property type="match status" value="1"/>
</dbReference>
<evidence type="ECO:0000313" key="2">
    <source>
        <dbReference type="EMBL" id="GMI04782.1"/>
    </source>
</evidence>
<organism evidence="2 3">
    <name type="scientific">Triparma laevis f. longispina</name>
    <dbReference type="NCBI Taxonomy" id="1714387"/>
    <lineage>
        <taxon>Eukaryota</taxon>
        <taxon>Sar</taxon>
        <taxon>Stramenopiles</taxon>
        <taxon>Ochrophyta</taxon>
        <taxon>Bolidophyceae</taxon>
        <taxon>Parmales</taxon>
        <taxon>Triparmaceae</taxon>
        <taxon>Triparma</taxon>
    </lineage>
</organism>
<sequence length="397" mass="45168">MPWPFSTSSPLITSPPSMSFYEDVTRRIQFELDNIPSYLPPRLHQAFISNWPSPIIEIWCAFVVCVLTLGVGLGAHTYVIRHVNWLIDTLWAAPCIVAPDLMDSLYTDKFFKEFEGLDRVTTKERKGRKTIGIVLCMGAQNSGCHLVYWKLMSTLRLHLESHHNVNVVYEINRWCRDGPMSHADDNLSPERFPKDRLKHLTIRRLIGDYIGIPILFLHSKLATKSLNASVERLEKRLGDAGLYTNSELCIFCHSLGGPVAYRYLQQYPHSNISKIFSVGSMNHYTNPLSGLPNTSLPSSTNASKCDGPFFPVRIPHLDILDSADFLSFPFYASTTSDTSLPKPTDDHRTEWIKETWLPFVFAHTGYAHCESFYEAVVGFLMTENVFVRESQSESPDR</sequence>
<evidence type="ECO:0000313" key="3">
    <source>
        <dbReference type="Proteomes" id="UP001165122"/>
    </source>
</evidence>
<evidence type="ECO:0000256" key="1">
    <source>
        <dbReference type="SAM" id="Phobius"/>
    </source>
</evidence>
<keyword evidence="1" id="KW-0472">Membrane</keyword>
<protein>
    <submittedName>
        <fullName evidence="2">Uncharacterized protein</fullName>
    </submittedName>
</protein>
<gene>
    <name evidence="2" type="ORF">TrLO_g13960</name>
</gene>
<proteinExistence type="predicted"/>
<dbReference type="InterPro" id="IPR029058">
    <property type="entry name" value="AB_hydrolase_fold"/>
</dbReference>
<accession>A0A9W7CAG9</accession>
<dbReference type="EMBL" id="BRXW01000077">
    <property type="protein sequence ID" value="GMI04782.1"/>
    <property type="molecule type" value="Genomic_DNA"/>
</dbReference>
<keyword evidence="3" id="KW-1185">Reference proteome</keyword>
<dbReference type="Proteomes" id="UP001165122">
    <property type="component" value="Unassembled WGS sequence"/>
</dbReference>
<dbReference type="OrthoDB" id="188922at2759"/>
<reference evidence="3" key="1">
    <citation type="journal article" date="2023" name="Commun. Biol.">
        <title>Genome analysis of Parmales, the sister group of diatoms, reveals the evolutionary specialization of diatoms from phago-mixotrophs to photoautotrophs.</title>
        <authorList>
            <person name="Ban H."/>
            <person name="Sato S."/>
            <person name="Yoshikawa S."/>
            <person name="Yamada K."/>
            <person name="Nakamura Y."/>
            <person name="Ichinomiya M."/>
            <person name="Sato N."/>
            <person name="Blanc-Mathieu R."/>
            <person name="Endo H."/>
            <person name="Kuwata A."/>
            <person name="Ogata H."/>
        </authorList>
    </citation>
    <scope>NUCLEOTIDE SEQUENCE [LARGE SCALE GENOMIC DNA]</scope>
    <source>
        <strain evidence="3">NIES 3700</strain>
    </source>
</reference>
<feature type="transmembrane region" description="Helical" evidence="1">
    <location>
        <begin position="56"/>
        <end position="80"/>
    </location>
</feature>
<name>A0A9W7CAG9_9STRA</name>
<keyword evidence="1" id="KW-0812">Transmembrane</keyword>
<dbReference type="AlphaFoldDB" id="A0A9W7CAG9"/>
<dbReference type="SUPFAM" id="SSF53474">
    <property type="entry name" value="alpha/beta-Hydrolases"/>
    <property type="match status" value="1"/>
</dbReference>